<feature type="transmembrane region" description="Helical" evidence="1">
    <location>
        <begin position="172"/>
        <end position="194"/>
    </location>
</feature>
<evidence type="ECO:0000313" key="2">
    <source>
        <dbReference type="EMBL" id="CAB4269756.1"/>
    </source>
</evidence>
<keyword evidence="1" id="KW-0472">Membrane</keyword>
<name>A0A6J5U0S9_PRUAR</name>
<sequence length="195" mass="21269">MPHHSGLVGVGRTSPHPPVSHFISQACSTQYTDVLVIEQSVSAKFYVRESLIVASATNATVLTASVILPQIITALAAHAGVPTLSIDAIGSSDTIKVNNQVTLHNNDAHCTFGGFSIEQHALMDSLSTSHHVMHALLHRIWDRLDTYSELLLSFAGHIQPIDSPHPPRARSIYGSFVVLMDSFSFEVIYVFLWIS</sequence>
<dbReference type="AlphaFoldDB" id="A0A6J5U0S9"/>
<accession>A0A6J5U0S9</accession>
<reference evidence="2 3" key="1">
    <citation type="submission" date="2020-05" db="EMBL/GenBank/DDBJ databases">
        <authorList>
            <person name="Campoy J."/>
            <person name="Schneeberger K."/>
            <person name="Spophaly S."/>
        </authorList>
    </citation>
    <scope>NUCLEOTIDE SEQUENCE [LARGE SCALE GENOMIC DNA]</scope>
    <source>
        <strain evidence="2">PruArmRojPasFocal</strain>
    </source>
</reference>
<proteinExistence type="predicted"/>
<evidence type="ECO:0000256" key="1">
    <source>
        <dbReference type="SAM" id="Phobius"/>
    </source>
</evidence>
<dbReference type="EMBL" id="CAEKDK010000002">
    <property type="protein sequence ID" value="CAB4269756.1"/>
    <property type="molecule type" value="Genomic_DNA"/>
</dbReference>
<organism evidence="2 3">
    <name type="scientific">Prunus armeniaca</name>
    <name type="common">Apricot</name>
    <name type="synonym">Armeniaca vulgaris</name>
    <dbReference type="NCBI Taxonomy" id="36596"/>
    <lineage>
        <taxon>Eukaryota</taxon>
        <taxon>Viridiplantae</taxon>
        <taxon>Streptophyta</taxon>
        <taxon>Embryophyta</taxon>
        <taxon>Tracheophyta</taxon>
        <taxon>Spermatophyta</taxon>
        <taxon>Magnoliopsida</taxon>
        <taxon>eudicotyledons</taxon>
        <taxon>Gunneridae</taxon>
        <taxon>Pentapetalae</taxon>
        <taxon>rosids</taxon>
        <taxon>fabids</taxon>
        <taxon>Rosales</taxon>
        <taxon>Rosaceae</taxon>
        <taxon>Amygdaloideae</taxon>
        <taxon>Amygdaleae</taxon>
        <taxon>Prunus</taxon>
    </lineage>
</organism>
<protein>
    <submittedName>
        <fullName evidence="2">Uncharacterized protein</fullName>
    </submittedName>
</protein>
<dbReference type="Proteomes" id="UP000507222">
    <property type="component" value="Unassembled WGS sequence"/>
</dbReference>
<keyword evidence="1" id="KW-0812">Transmembrane</keyword>
<evidence type="ECO:0000313" key="3">
    <source>
        <dbReference type="Proteomes" id="UP000507222"/>
    </source>
</evidence>
<keyword evidence="1" id="KW-1133">Transmembrane helix</keyword>
<gene>
    <name evidence="2" type="ORF">CURHAP_LOCUS15546</name>
</gene>